<name>A0A0E9WG36_ANGAN</name>
<dbReference type="EMBL" id="GBXM01020124">
    <property type="protein sequence ID" value="JAH88453.1"/>
    <property type="molecule type" value="Transcribed_RNA"/>
</dbReference>
<protein>
    <submittedName>
        <fullName evidence="1">Uncharacterized protein</fullName>
    </submittedName>
</protein>
<reference evidence="1" key="1">
    <citation type="submission" date="2014-11" db="EMBL/GenBank/DDBJ databases">
        <authorList>
            <person name="Amaro Gonzalez C."/>
        </authorList>
    </citation>
    <scope>NUCLEOTIDE SEQUENCE</scope>
</reference>
<proteinExistence type="predicted"/>
<evidence type="ECO:0000313" key="1">
    <source>
        <dbReference type="EMBL" id="JAH88453.1"/>
    </source>
</evidence>
<reference evidence="1" key="2">
    <citation type="journal article" date="2015" name="Fish Shellfish Immunol.">
        <title>Early steps in the European eel (Anguilla anguilla)-Vibrio vulnificus interaction in the gills: Role of the RtxA13 toxin.</title>
        <authorList>
            <person name="Callol A."/>
            <person name="Pajuelo D."/>
            <person name="Ebbesson L."/>
            <person name="Teles M."/>
            <person name="MacKenzie S."/>
            <person name="Amaro C."/>
        </authorList>
    </citation>
    <scope>NUCLEOTIDE SEQUENCE</scope>
</reference>
<accession>A0A0E9WG36</accession>
<dbReference type="AlphaFoldDB" id="A0A0E9WG36"/>
<organism evidence="1">
    <name type="scientific">Anguilla anguilla</name>
    <name type="common">European freshwater eel</name>
    <name type="synonym">Muraena anguilla</name>
    <dbReference type="NCBI Taxonomy" id="7936"/>
    <lineage>
        <taxon>Eukaryota</taxon>
        <taxon>Metazoa</taxon>
        <taxon>Chordata</taxon>
        <taxon>Craniata</taxon>
        <taxon>Vertebrata</taxon>
        <taxon>Euteleostomi</taxon>
        <taxon>Actinopterygii</taxon>
        <taxon>Neopterygii</taxon>
        <taxon>Teleostei</taxon>
        <taxon>Anguilliformes</taxon>
        <taxon>Anguillidae</taxon>
        <taxon>Anguilla</taxon>
    </lineage>
</organism>
<sequence length="89" mass="9671">MAKALSVRPSLVQALKAPLEDGDLSEVKSLVMRATALGVFLPAFWLNSAETLTGHLQTGTRHFSSALVVNWEHSVIGLDSSTNKTFKIY</sequence>